<dbReference type="RefSeq" id="WP_137627701.1">
    <property type="nucleotide sequence ID" value="NZ_BJDJ01000003.1"/>
</dbReference>
<sequence length="119" mass="13357">MKEPDLKDVLGQIFDETFGEGAKELSGTDLAAKAFYSAKGKQQLVITLDENGFTVKDPEYKEILPLMLDKFISTYIKGNMINEERVATMIGMMSDVVNGYVEMVVHNTMVDAEQKRRGE</sequence>
<evidence type="ECO:0000313" key="2">
    <source>
        <dbReference type="Proteomes" id="UP001596282"/>
    </source>
</evidence>
<proteinExistence type="predicted"/>
<keyword evidence="2" id="KW-1185">Reference proteome</keyword>
<accession>A0ABW1RXS4</accession>
<dbReference type="EMBL" id="JBHSSC010000009">
    <property type="protein sequence ID" value="MFC6180325.1"/>
    <property type="molecule type" value="Genomic_DNA"/>
</dbReference>
<reference evidence="2" key="1">
    <citation type="journal article" date="2019" name="Int. J. Syst. Evol. Microbiol.">
        <title>The Global Catalogue of Microorganisms (GCM) 10K type strain sequencing project: providing services to taxonomists for standard genome sequencing and annotation.</title>
        <authorList>
            <consortium name="The Broad Institute Genomics Platform"/>
            <consortium name="The Broad Institute Genome Sequencing Center for Infectious Disease"/>
            <person name="Wu L."/>
            <person name="Ma J."/>
        </authorList>
    </citation>
    <scope>NUCLEOTIDE SEQUENCE [LARGE SCALE GENOMIC DNA]</scope>
    <source>
        <strain evidence="2">CCM 8933</strain>
    </source>
</reference>
<dbReference type="Proteomes" id="UP001596282">
    <property type="component" value="Unassembled WGS sequence"/>
</dbReference>
<organism evidence="1 2">
    <name type="scientific">Lactiplantibacillus daowaiensis</name>
    <dbReference type="NCBI Taxonomy" id="2559918"/>
    <lineage>
        <taxon>Bacteria</taxon>
        <taxon>Bacillati</taxon>
        <taxon>Bacillota</taxon>
        <taxon>Bacilli</taxon>
        <taxon>Lactobacillales</taxon>
        <taxon>Lactobacillaceae</taxon>
        <taxon>Lactiplantibacillus</taxon>
    </lineage>
</organism>
<name>A0ABW1RXS4_9LACO</name>
<evidence type="ECO:0000313" key="1">
    <source>
        <dbReference type="EMBL" id="MFC6180325.1"/>
    </source>
</evidence>
<protein>
    <submittedName>
        <fullName evidence="1">Uncharacterized protein</fullName>
    </submittedName>
</protein>
<gene>
    <name evidence="1" type="ORF">ACFP5Y_03700</name>
</gene>
<comment type="caution">
    <text evidence="1">The sequence shown here is derived from an EMBL/GenBank/DDBJ whole genome shotgun (WGS) entry which is preliminary data.</text>
</comment>